<dbReference type="InParanoid" id="Q22S04"/>
<evidence type="ECO:0000313" key="10">
    <source>
        <dbReference type="Proteomes" id="UP000009168"/>
    </source>
</evidence>
<dbReference type="PANTHER" id="PTHR10887:SF495">
    <property type="entry name" value="HELICASE SENATAXIN ISOFORM X1-RELATED"/>
    <property type="match status" value="1"/>
</dbReference>
<protein>
    <submittedName>
        <fullName evidence="9">AAA domain protein</fullName>
    </submittedName>
</protein>
<dbReference type="PANTHER" id="PTHR10887">
    <property type="entry name" value="DNA2/NAM7 HELICASE FAMILY"/>
    <property type="match status" value="1"/>
</dbReference>
<keyword evidence="5" id="KW-0175">Coiled coil</keyword>
<evidence type="ECO:0000259" key="7">
    <source>
        <dbReference type="Pfam" id="PF13086"/>
    </source>
</evidence>
<gene>
    <name evidence="9" type="ORF">TTHERM_00011340</name>
</gene>
<dbReference type="Pfam" id="PF13086">
    <property type="entry name" value="AAA_11"/>
    <property type="match status" value="1"/>
</dbReference>
<dbReference type="InterPro" id="IPR045055">
    <property type="entry name" value="DNA2/NAM7-like"/>
</dbReference>
<dbReference type="InterPro" id="IPR027417">
    <property type="entry name" value="P-loop_NTPase"/>
</dbReference>
<feature type="region of interest" description="Disordered" evidence="6">
    <location>
        <begin position="1677"/>
        <end position="1745"/>
    </location>
</feature>
<feature type="region of interest" description="Disordered" evidence="6">
    <location>
        <begin position="1757"/>
        <end position="1803"/>
    </location>
</feature>
<keyword evidence="10" id="KW-1185">Reference proteome</keyword>
<dbReference type="GO" id="GO:0004386">
    <property type="term" value="F:helicase activity"/>
    <property type="evidence" value="ECO:0007669"/>
    <property type="project" value="UniProtKB-KW"/>
</dbReference>
<feature type="region of interest" description="Disordered" evidence="6">
    <location>
        <begin position="1851"/>
        <end position="1877"/>
    </location>
</feature>
<dbReference type="CDD" id="cd18042">
    <property type="entry name" value="DEXXQc_SETX"/>
    <property type="match status" value="1"/>
</dbReference>
<keyword evidence="1" id="KW-0547">Nucleotide-binding</keyword>
<evidence type="ECO:0000256" key="1">
    <source>
        <dbReference type="ARBA" id="ARBA00022741"/>
    </source>
</evidence>
<dbReference type="KEGG" id="tet:TTHERM_00011340"/>
<feature type="region of interest" description="Disordered" evidence="6">
    <location>
        <begin position="1449"/>
        <end position="1475"/>
    </location>
</feature>
<feature type="compositionally biased region" description="Polar residues" evidence="6">
    <location>
        <begin position="1677"/>
        <end position="1688"/>
    </location>
</feature>
<dbReference type="CDD" id="cd18808">
    <property type="entry name" value="SF1_C_Upf1"/>
    <property type="match status" value="1"/>
</dbReference>
<dbReference type="OrthoDB" id="295614at2759"/>
<feature type="compositionally biased region" description="Acidic residues" evidence="6">
    <location>
        <begin position="169"/>
        <end position="179"/>
    </location>
</feature>
<evidence type="ECO:0000256" key="5">
    <source>
        <dbReference type="SAM" id="Coils"/>
    </source>
</evidence>
<dbReference type="Proteomes" id="UP000009168">
    <property type="component" value="Unassembled WGS sequence"/>
</dbReference>
<dbReference type="STRING" id="312017.Q22S04"/>
<dbReference type="Gene3D" id="3.40.50.300">
    <property type="entry name" value="P-loop containing nucleotide triphosphate hydrolases"/>
    <property type="match status" value="2"/>
</dbReference>
<feature type="domain" description="DNA2/NAM7 helicase helicase" evidence="7">
    <location>
        <begin position="871"/>
        <end position="1136"/>
    </location>
</feature>
<feature type="compositionally biased region" description="Basic and acidic residues" evidence="6">
    <location>
        <begin position="404"/>
        <end position="415"/>
    </location>
</feature>
<feature type="compositionally biased region" description="Low complexity" evidence="6">
    <location>
        <begin position="7"/>
        <end position="30"/>
    </location>
</feature>
<reference evidence="10" key="1">
    <citation type="journal article" date="2006" name="PLoS Biol.">
        <title>Macronuclear genome sequence of the ciliate Tetrahymena thermophila, a model eukaryote.</title>
        <authorList>
            <person name="Eisen J.A."/>
            <person name="Coyne R.S."/>
            <person name="Wu M."/>
            <person name="Wu D."/>
            <person name="Thiagarajan M."/>
            <person name="Wortman J.R."/>
            <person name="Badger J.H."/>
            <person name="Ren Q."/>
            <person name="Amedeo P."/>
            <person name="Jones K.M."/>
            <person name="Tallon L.J."/>
            <person name="Delcher A.L."/>
            <person name="Salzberg S.L."/>
            <person name="Silva J.C."/>
            <person name="Haas B.J."/>
            <person name="Majoros W.H."/>
            <person name="Farzad M."/>
            <person name="Carlton J.M."/>
            <person name="Smith R.K. Jr."/>
            <person name="Garg J."/>
            <person name="Pearlman R.E."/>
            <person name="Karrer K.M."/>
            <person name="Sun L."/>
            <person name="Manning G."/>
            <person name="Elde N.C."/>
            <person name="Turkewitz A.P."/>
            <person name="Asai D.J."/>
            <person name="Wilkes D.E."/>
            <person name="Wang Y."/>
            <person name="Cai H."/>
            <person name="Collins K."/>
            <person name="Stewart B.A."/>
            <person name="Lee S.R."/>
            <person name="Wilamowska K."/>
            <person name="Weinberg Z."/>
            <person name="Ruzzo W.L."/>
            <person name="Wloga D."/>
            <person name="Gaertig J."/>
            <person name="Frankel J."/>
            <person name="Tsao C.-C."/>
            <person name="Gorovsky M.A."/>
            <person name="Keeling P.J."/>
            <person name="Waller R.F."/>
            <person name="Patron N.J."/>
            <person name="Cherry J.M."/>
            <person name="Stover N.A."/>
            <person name="Krieger C.J."/>
            <person name="del Toro C."/>
            <person name="Ryder H.F."/>
            <person name="Williamson S.C."/>
            <person name="Barbeau R.A."/>
            <person name="Hamilton E.P."/>
            <person name="Orias E."/>
        </authorList>
    </citation>
    <scope>NUCLEOTIDE SEQUENCE [LARGE SCALE GENOMIC DNA]</scope>
    <source>
        <strain evidence="10">SB210</strain>
    </source>
</reference>
<dbReference type="GO" id="GO:0005524">
    <property type="term" value="F:ATP binding"/>
    <property type="evidence" value="ECO:0007669"/>
    <property type="project" value="UniProtKB-KW"/>
</dbReference>
<feature type="region of interest" description="Disordered" evidence="6">
    <location>
        <begin position="1633"/>
        <end position="1662"/>
    </location>
</feature>
<dbReference type="HOGENOM" id="CLU_236546_0_0_1"/>
<dbReference type="GO" id="GO:0016787">
    <property type="term" value="F:hydrolase activity"/>
    <property type="evidence" value="ECO:0007669"/>
    <property type="project" value="UniProtKB-KW"/>
</dbReference>
<feature type="domain" description="DNA2/NAM7 helicase-like C-terminal" evidence="8">
    <location>
        <begin position="1145"/>
        <end position="1351"/>
    </location>
</feature>
<evidence type="ECO:0000313" key="9">
    <source>
        <dbReference type="EMBL" id="EAR87968.2"/>
    </source>
</evidence>
<dbReference type="Pfam" id="PF13087">
    <property type="entry name" value="AAA_12"/>
    <property type="match status" value="1"/>
</dbReference>
<organism evidence="9 10">
    <name type="scientific">Tetrahymena thermophila (strain SB210)</name>
    <dbReference type="NCBI Taxonomy" id="312017"/>
    <lineage>
        <taxon>Eukaryota</taxon>
        <taxon>Sar</taxon>
        <taxon>Alveolata</taxon>
        <taxon>Ciliophora</taxon>
        <taxon>Intramacronucleata</taxon>
        <taxon>Oligohymenophorea</taxon>
        <taxon>Hymenostomatida</taxon>
        <taxon>Tetrahymenina</taxon>
        <taxon>Tetrahymenidae</taxon>
        <taxon>Tetrahymena</taxon>
    </lineage>
</organism>
<feature type="compositionally biased region" description="Basic and acidic residues" evidence="6">
    <location>
        <begin position="1455"/>
        <end position="1467"/>
    </location>
</feature>
<feature type="compositionally biased region" description="Polar residues" evidence="6">
    <location>
        <begin position="1851"/>
        <end position="1867"/>
    </location>
</feature>
<dbReference type="InterPro" id="IPR041677">
    <property type="entry name" value="DNA2/NAM7_AAA_11"/>
</dbReference>
<dbReference type="InterPro" id="IPR041679">
    <property type="entry name" value="DNA2/NAM7-like_C"/>
</dbReference>
<dbReference type="RefSeq" id="XP_001008213.2">
    <property type="nucleotide sequence ID" value="XM_001008213.2"/>
</dbReference>
<feature type="compositionally biased region" description="Basic and acidic residues" evidence="6">
    <location>
        <begin position="379"/>
        <end position="393"/>
    </location>
</feature>
<feature type="coiled-coil region" evidence="5">
    <location>
        <begin position="1598"/>
        <end position="1632"/>
    </location>
</feature>
<feature type="region of interest" description="Disordered" evidence="6">
    <location>
        <begin position="1"/>
        <end position="33"/>
    </location>
</feature>
<evidence type="ECO:0000256" key="2">
    <source>
        <dbReference type="ARBA" id="ARBA00022801"/>
    </source>
</evidence>
<dbReference type="InterPro" id="IPR047187">
    <property type="entry name" value="SF1_C_Upf1"/>
</dbReference>
<feature type="compositionally biased region" description="Basic and acidic residues" evidence="6">
    <location>
        <begin position="572"/>
        <end position="586"/>
    </location>
</feature>
<keyword evidence="2" id="KW-0378">Hydrolase</keyword>
<feature type="region of interest" description="Disordered" evidence="6">
    <location>
        <begin position="379"/>
        <end position="512"/>
    </location>
</feature>
<evidence type="ECO:0000259" key="8">
    <source>
        <dbReference type="Pfam" id="PF13087"/>
    </source>
</evidence>
<accession>Q22S04</accession>
<evidence type="ECO:0000256" key="3">
    <source>
        <dbReference type="ARBA" id="ARBA00022806"/>
    </source>
</evidence>
<feature type="region of interest" description="Disordered" evidence="6">
    <location>
        <begin position="564"/>
        <end position="593"/>
    </location>
</feature>
<keyword evidence="4" id="KW-0067">ATP-binding</keyword>
<feature type="compositionally biased region" description="Low complexity" evidence="6">
    <location>
        <begin position="1689"/>
        <end position="1719"/>
    </location>
</feature>
<feature type="compositionally biased region" description="Basic and acidic residues" evidence="6">
    <location>
        <begin position="1757"/>
        <end position="1771"/>
    </location>
</feature>
<keyword evidence="3" id="KW-0347">Helicase</keyword>
<dbReference type="GO" id="GO:0005694">
    <property type="term" value="C:chromosome"/>
    <property type="evidence" value="ECO:0007669"/>
    <property type="project" value="UniProtKB-ARBA"/>
</dbReference>
<evidence type="ECO:0000256" key="6">
    <source>
        <dbReference type="SAM" id="MobiDB-lite"/>
    </source>
</evidence>
<dbReference type="eggNOG" id="KOG1801">
    <property type="taxonomic scope" value="Eukaryota"/>
</dbReference>
<feature type="region of interest" description="Disordered" evidence="6">
    <location>
        <begin position="138"/>
        <end position="179"/>
    </location>
</feature>
<feature type="compositionally biased region" description="Polar residues" evidence="6">
    <location>
        <begin position="1642"/>
        <end position="1657"/>
    </location>
</feature>
<dbReference type="GeneID" id="7846018"/>
<feature type="compositionally biased region" description="Basic and acidic residues" evidence="6">
    <location>
        <begin position="457"/>
        <end position="511"/>
    </location>
</feature>
<dbReference type="EMBL" id="GG662845">
    <property type="protein sequence ID" value="EAR87968.2"/>
    <property type="molecule type" value="Genomic_DNA"/>
</dbReference>
<dbReference type="FunFam" id="3.40.50.300:FF:000326">
    <property type="entry name" value="P-loop containing nucleoside triphosphate hydrolase"/>
    <property type="match status" value="1"/>
</dbReference>
<dbReference type="SUPFAM" id="SSF52540">
    <property type="entry name" value="P-loop containing nucleoside triphosphate hydrolases"/>
    <property type="match status" value="1"/>
</dbReference>
<sequence>MSNYFNSSSNGQKSYQQQQQQRSLSFLSQQIDQNDQQKRGIEYYFSKQKNQNNGVDRMLDGIKEFQYENKEEDKSQITNHSFKRQGGAQMTLDFFSGALPKNTSHLQNIITSKQNTQNSQNHSKSNQNYSIIIDEFERNNNSDDNDDISEVQDIGPFTKRPQAKQQINIEDDDDDIDDSIEILPEGDLTANNQLKQNGNSLLSSLLSRQQKNNSNNSNNGSIVQRSLMPNQIFMPKHSNSQENQFGSSKEIFNFQSNSQQKSSQEVIQELEFQSIRDKQTQDRNIKQKLGLQPNLDNIRVSSRFQLDPASLNVRRQDAFKQLDMFRFTNNPNQLENKSQQAISQTQQIINIQKNQNLIVPPQNRDQNQSNRNKEILENFFKNEKKPAISDHFNKGRVRGQNNKANDDNESERSEDTSSDEDDSNSEGSGSKKKKNQKLENGQYKRTQFQMESLHAQRILEKSRKLEKMHEKEKEREKKLREKLINEPLRKKKEEEERKRQENSKIQREKQLLSKKRQQMQELIRQKQLAELKKKTYQELCINQKPKQFILQSLANDLSIPSILSEGQTQNNDKNDKNEQNDKKDESNQQQGKTNVVDMAAYDKEFEFLFDETENQEERKNFYSLIKFIFSQDYNKEEIIRVENKKIPNKFNSWKEYYTIFEYLFLMECISNVQQVFQSFKSNENYRQPFSCFAKLNNLSDNNHGFIEFTVQRSSVFKDQKEDLENGELNTSEDDFYRLCTLKNHAVLMSNSSELDFTQLTQTEFKKKKQFLFFGWVVPPESNGQDTLKIYADIDAQAFVKQFVGYDGSIPIKIFNFQKMTTFIREYLSIKNMRYNDINRFIYNPLNITQNNTPVANPFSLVDFFEELKNRYNDSQLQSIKEICLTSQGICMLQGPPGTGKTHTLLGLLAGLYHYIKKNQDHTKPKIMICAPSNTAVDEIVSRIIEHDLIAPGGQKVKVNVIRIGAIDYVPSENVKKACLEYQIERKMKEMKMNGQIKKGEEDTLIDMQIEVAKINQQIEKSKKELTGSDLSAELDFLFDKKRKLQSKISILKLEKVARRDQIKNISDQLLGLADVVCCTLASSMSEKLERFKNQVEVLIVDEAAQCTEPNNIIPLYYQPNKMILIGDPKQLPATTFQPESNITKYNRSLFERIIDNKIKPYFLDQQYRMHPNIREFPSIQFYDNKLKDGPSVANRPFPNYLQRLERFNTQFIDIVFSREKMNQKSYENEAEGLASISICNQIIDEIERQQKVQPESKETLSIGIITPYKQQTRLINELIRKQIPKSYHKFIQVNTVDSFQGQEKDIIIFTTVRVNSKQEWRENMIGFLQDERRMNVALTRAKYCLIVLGHADTLNSNPVWGAFVDFMAKNNRYGKFRNKDQISDIGKMVLKGSLLESSSSVYVKKDWGEQYQEMIQRQNQVNELKLTDFEPIQVDENNDEEKMQIENEIQTEQQPENKQDNNNKEGPNEQIKQDAPIVKQSQDLIIISETLIVDKKNSNLLEIIQEPEDFDQQKQQKAKRTGISFQEALSVQQEQMQMNSMKGNGLAKLSALISQPQKEKKQEEEKSPIIFVNKLEDLKKEEDPQNDLLKKIFVPQDKRQEQEQKKNLTGQLDIYEQLGQQRRENIQKLKKEFSQQDKDSFKLQNKSVSSNLTQQKPSAPASMVQLVQSAQNQVKQKLQNSSQTNLGKSSTFTPSSSLQTLQSLTDNQSNDQNSKKGLGSLLGGNDDKEQQKSFYKPQKSNQQEDDIYEQLRQQRRDNSKNTIKEQNHDSKSSSNNFTNYIRKPYNPDSDKNSYSPSSSLQNISKQSLSYQNNNLKYDQKQNNQKQDQGAAPSQNKLNYTSGSALLLNSITNSKQQVPSTSQSNSKTKGGLGSLISK</sequence>
<evidence type="ECO:0000256" key="4">
    <source>
        <dbReference type="ARBA" id="ARBA00022840"/>
    </source>
</evidence>
<name>Q22S04_TETTS</name>
<proteinExistence type="predicted"/>